<proteinExistence type="predicted"/>
<evidence type="ECO:0000313" key="4">
    <source>
        <dbReference type="EMBL" id="CAF4424667.1"/>
    </source>
</evidence>
<gene>
    <name evidence="3" type="ORF">OVA965_LOCUS42650</name>
    <name evidence="4" type="ORF">TMI583_LOCUS44625</name>
</gene>
<dbReference type="AlphaFoldDB" id="A0A8S2G3B3"/>
<evidence type="ECO:0000313" key="3">
    <source>
        <dbReference type="EMBL" id="CAF1611073.1"/>
    </source>
</evidence>
<evidence type="ECO:0000256" key="2">
    <source>
        <dbReference type="SAM" id="MobiDB-lite"/>
    </source>
</evidence>
<dbReference type="EMBL" id="CAJNOK010053156">
    <property type="protein sequence ID" value="CAF1611073.1"/>
    <property type="molecule type" value="Genomic_DNA"/>
</dbReference>
<name>A0A8S2G3B3_9BILA</name>
<dbReference type="EMBL" id="CAJOBA010077425">
    <property type="protein sequence ID" value="CAF4424667.1"/>
    <property type="molecule type" value="Genomic_DNA"/>
</dbReference>
<feature type="non-terminal residue" evidence="3">
    <location>
        <position position="1"/>
    </location>
</feature>
<evidence type="ECO:0000313" key="5">
    <source>
        <dbReference type="Proteomes" id="UP000677228"/>
    </source>
</evidence>
<feature type="coiled-coil region" evidence="1">
    <location>
        <begin position="114"/>
        <end position="171"/>
    </location>
</feature>
<dbReference type="Proteomes" id="UP000682733">
    <property type="component" value="Unassembled WGS sequence"/>
</dbReference>
<dbReference type="Proteomes" id="UP000677228">
    <property type="component" value="Unassembled WGS sequence"/>
</dbReference>
<sequence length="183" mass="21852">ERLMRMEEKCHIQEDENEKLTRQIFLMENDLKHFQTTTHEIPYSRDYERFTTIKNNPSISITPRLNDNLVTERYSTYNSHNSIKNPPSSPDSYSRIRQQNTSTKNGDQYQLKHAEHMEHQFDQLMGKKRDLESRLNRIPTRGLSTNDKLLFDYLENELSNVEKQISSVKLELRKMHILKTTTH</sequence>
<protein>
    <submittedName>
        <fullName evidence="3">Uncharacterized protein</fullName>
    </submittedName>
</protein>
<comment type="caution">
    <text evidence="3">The sequence shown here is derived from an EMBL/GenBank/DDBJ whole genome shotgun (WGS) entry which is preliminary data.</text>
</comment>
<keyword evidence="1" id="KW-0175">Coiled coil</keyword>
<accession>A0A8S2G3B3</accession>
<evidence type="ECO:0000256" key="1">
    <source>
        <dbReference type="SAM" id="Coils"/>
    </source>
</evidence>
<feature type="region of interest" description="Disordered" evidence="2">
    <location>
        <begin position="77"/>
        <end position="104"/>
    </location>
</feature>
<organism evidence="3 5">
    <name type="scientific">Didymodactylos carnosus</name>
    <dbReference type="NCBI Taxonomy" id="1234261"/>
    <lineage>
        <taxon>Eukaryota</taxon>
        <taxon>Metazoa</taxon>
        <taxon>Spiralia</taxon>
        <taxon>Gnathifera</taxon>
        <taxon>Rotifera</taxon>
        <taxon>Eurotatoria</taxon>
        <taxon>Bdelloidea</taxon>
        <taxon>Philodinida</taxon>
        <taxon>Philodinidae</taxon>
        <taxon>Didymodactylos</taxon>
    </lineage>
</organism>
<reference evidence="3" key="1">
    <citation type="submission" date="2021-02" db="EMBL/GenBank/DDBJ databases">
        <authorList>
            <person name="Nowell W R."/>
        </authorList>
    </citation>
    <scope>NUCLEOTIDE SEQUENCE</scope>
</reference>